<accession>A0ABP9RDV1</accession>
<evidence type="ECO:0000256" key="2">
    <source>
        <dbReference type="SAM" id="SignalP"/>
    </source>
</evidence>
<proteinExistence type="predicted"/>
<feature type="compositionally biased region" description="Low complexity" evidence="1">
    <location>
        <begin position="229"/>
        <end position="244"/>
    </location>
</feature>
<evidence type="ECO:0000313" key="4">
    <source>
        <dbReference type="Proteomes" id="UP001500074"/>
    </source>
</evidence>
<sequence>MNHRFLAPVLLGFGLYAALPVAQADMPPNYQGSTIDVTKIFSSRSDAKSQSFNFGGWNEHTFTVEKAGRYLIESSSRAGMSTRYRIEAQLLDERGNLVAESEALGSDDGGLEMSQQLEPGDYVLKVKAREFGDTKLKGNRYTISVAGLNAQGKRLSGDESGVEGPSGIGFDRQAEGPTTAFVRSPDASAALAAPVSQAFSASGADATADTSQGDAAASQAAAASSSSAGAADGAGQAAAEADGTPPEGFKEIVTDVNMRKRGKALSFDVRQAGTVSVSTSTMSGYEGTYRIEARILDNDGNVVASEQGSRFAGDIDIQTVLQSGTYSVWVSGQNYGNPNEVANNYALSVKQLDVR</sequence>
<protein>
    <recommendedName>
        <fullName evidence="5">ABC transporter substrate-binding protein</fullName>
    </recommendedName>
</protein>
<gene>
    <name evidence="3" type="ORF">GCM10023342_20110</name>
</gene>
<evidence type="ECO:0000313" key="3">
    <source>
        <dbReference type="EMBL" id="GAA5175860.1"/>
    </source>
</evidence>
<dbReference type="Gene3D" id="2.60.120.380">
    <property type="match status" value="1"/>
</dbReference>
<reference evidence="4" key="1">
    <citation type="journal article" date="2019" name="Int. J. Syst. Evol. Microbiol.">
        <title>The Global Catalogue of Microorganisms (GCM) 10K type strain sequencing project: providing services to taxonomists for standard genome sequencing and annotation.</title>
        <authorList>
            <consortium name="The Broad Institute Genomics Platform"/>
            <consortium name="The Broad Institute Genome Sequencing Center for Infectious Disease"/>
            <person name="Wu L."/>
            <person name="Ma J."/>
        </authorList>
    </citation>
    <scope>NUCLEOTIDE SEQUENCE [LARGE SCALE GENOMIC DNA]</scope>
    <source>
        <strain evidence="4">JCM 18472</strain>
    </source>
</reference>
<keyword evidence="4" id="KW-1185">Reference proteome</keyword>
<feature type="chain" id="PRO_5045790486" description="ABC transporter substrate-binding protein" evidence="2">
    <location>
        <begin position="25"/>
        <end position="355"/>
    </location>
</feature>
<comment type="caution">
    <text evidence="3">The sequence shown here is derived from an EMBL/GenBank/DDBJ whole genome shotgun (WGS) entry which is preliminary data.</text>
</comment>
<organism evidence="3 4">
    <name type="scientific">Modicisalibacter zincidurans</name>
    <dbReference type="NCBI Taxonomy" id="1178777"/>
    <lineage>
        <taxon>Bacteria</taxon>
        <taxon>Pseudomonadati</taxon>
        <taxon>Pseudomonadota</taxon>
        <taxon>Gammaproteobacteria</taxon>
        <taxon>Oceanospirillales</taxon>
        <taxon>Halomonadaceae</taxon>
        <taxon>Modicisalibacter</taxon>
    </lineage>
</organism>
<feature type="region of interest" description="Disordered" evidence="1">
    <location>
        <begin position="229"/>
        <end position="249"/>
    </location>
</feature>
<keyword evidence="2" id="KW-0732">Signal</keyword>
<dbReference type="EMBL" id="BAABKI010000020">
    <property type="protein sequence ID" value="GAA5175860.1"/>
    <property type="molecule type" value="Genomic_DNA"/>
</dbReference>
<dbReference type="Proteomes" id="UP001500074">
    <property type="component" value="Unassembled WGS sequence"/>
</dbReference>
<feature type="signal peptide" evidence="2">
    <location>
        <begin position="1"/>
        <end position="24"/>
    </location>
</feature>
<name>A0ABP9RDV1_9GAMM</name>
<feature type="region of interest" description="Disordered" evidence="1">
    <location>
        <begin position="153"/>
        <end position="174"/>
    </location>
</feature>
<evidence type="ECO:0008006" key="5">
    <source>
        <dbReference type="Google" id="ProtNLM"/>
    </source>
</evidence>
<evidence type="ECO:0000256" key="1">
    <source>
        <dbReference type="SAM" id="MobiDB-lite"/>
    </source>
</evidence>
<dbReference type="RefSeq" id="WP_035575098.1">
    <property type="nucleotide sequence ID" value="NZ_BAABKI010000020.1"/>
</dbReference>